<dbReference type="GO" id="GO:0099604">
    <property type="term" value="F:ligand-gated calcium channel activity"/>
    <property type="evidence" value="ECO:0007669"/>
    <property type="project" value="TreeGrafter"/>
</dbReference>
<feature type="transmembrane region" description="Helical" evidence="5">
    <location>
        <begin position="338"/>
        <end position="355"/>
    </location>
</feature>
<dbReference type="PANTHER" id="PTHR13800">
    <property type="entry name" value="TRANSIENT RECEPTOR POTENTIAL CATION CHANNEL, SUBFAMILY M, MEMBER 6"/>
    <property type="match status" value="1"/>
</dbReference>
<evidence type="ECO:0000259" key="6">
    <source>
        <dbReference type="Pfam" id="PF25508"/>
    </source>
</evidence>
<dbReference type="Proteomes" id="UP000681722">
    <property type="component" value="Unassembled WGS sequence"/>
</dbReference>
<keyword evidence="2 5" id="KW-0812">Transmembrane</keyword>
<dbReference type="GO" id="GO:0005886">
    <property type="term" value="C:plasma membrane"/>
    <property type="evidence" value="ECO:0007669"/>
    <property type="project" value="TreeGrafter"/>
</dbReference>
<evidence type="ECO:0000256" key="2">
    <source>
        <dbReference type="ARBA" id="ARBA00022692"/>
    </source>
</evidence>
<reference evidence="7" key="1">
    <citation type="submission" date="2021-02" db="EMBL/GenBank/DDBJ databases">
        <authorList>
            <person name="Nowell W R."/>
        </authorList>
    </citation>
    <scope>NUCLEOTIDE SEQUENCE</scope>
</reference>
<evidence type="ECO:0000313" key="8">
    <source>
        <dbReference type="EMBL" id="CAF4313328.1"/>
    </source>
</evidence>
<dbReference type="AlphaFoldDB" id="A0A815NRJ3"/>
<sequence length="376" mass="43904">MQAERRKFLHVFRLGRDKNVADVIFKAIFSAYTIGSNETLMAGQKGKKNLKSNERESQQKLLKLAIIWDCLDGAKALLQEERKRKALQNATVRSQWEHPNLEVPDQNAELFDLALEQKKPTFIDYFLRIGFDLVKSSMQSGILKWYTHSYASYDETDYISLSILFDKDVPPTSFKELNLLYFKWIGSFMDEIYVIDKENPQPQQTELQEISDGKSTDYTIKLPEHYSNEEMLRDLFLWALFTTEIDLAKVFLLHLKSRICAALIATRLYKHFSEKAPNAFSREKLLEQAMEFEHYATNFVEVAVAGECSKFFATPCVDEVLNQMWYDKLALSNFVSKPLILVNLVTMGLFAYWWLPYRKVETQQRHLSVKNVFEFV</sequence>
<protein>
    <recommendedName>
        <fullName evidence="6">TRPM-like domain-containing protein</fullName>
    </recommendedName>
</protein>
<accession>A0A815NRJ3</accession>
<name>A0A815NRJ3_9BILA</name>
<keyword evidence="3 5" id="KW-1133">Transmembrane helix</keyword>
<dbReference type="PANTHER" id="PTHR13800:SF12">
    <property type="entry name" value="TRANSIENT RECEPTOR POTENTIAL CATION CHANNEL SUBFAMILY M MEMBER-LIKE 2"/>
    <property type="match status" value="1"/>
</dbReference>
<dbReference type="Pfam" id="PF25508">
    <property type="entry name" value="TRPM2"/>
    <property type="match status" value="1"/>
</dbReference>
<keyword evidence="4 5" id="KW-0472">Membrane</keyword>
<proteinExistence type="predicted"/>
<gene>
    <name evidence="7" type="ORF">GPM918_LOCUS34179</name>
    <name evidence="8" type="ORF">SRO942_LOCUS34876</name>
</gene>
<feature type="domain" description="TRPM-like" evidence="6">
    <location>
        <begin position="111"/>
        <end position="300"/>
    </location>
</feature>
<evidence type="ECO:0000256" key="3">
    <source>
        <dbReference type="ARBA" id="ARBA00022989"/>
    </source>
</evidence>
<dbReference type="InterPro" id="IPR057366">
    <property type="entry name" value="TRPM-like"/>
</dbReference>
<comment type="caution">
    <text evidence="7">The sequence shown here is derived from an EMBL/GenBank/DDBJ whole genome shotgun (WGS) entry which is preliminary data.</text>
</comment>
<evidence type="ECO:0000313" key="7">
    <source>
        <dbReference type="EMBL" id="CAF1435755.1"/>
    </source>
</evidence>
<dbReference type="EMBL" id="CAJOBC010084189">
    <property type="protein sequence ID" value="CAF4313328.1"/>
    <property type="molecule type" value="Genomic_DNA"/>
</dbReference>
<evidence type="ECO:0000256" key="1">
    <source>
        <dbReference type="ARBA" id="ARBA00004141"/>
    </source>
</evidence>
<evidence type="ECO:0000256" key="5">
    <source>
        <dbReference type="SAM" id="Phobius"/>
    </source>
</evidence>
<organism evidence="7 9">
    <name type="scientific">Didymodactylos carnosus</name>
    <dbReference type="NCBI Taxonomy" id="1234261"/>
    <lineage>
        <taxon>Eukaryota</taxon>
        <taxon>Metazoa</taxon>
        <taxon>Spiralia</taxon>
        <taxon>Gnathifera</taxon>
        <taxon>Rotifera</taxon>
        <taxon>Eurotatoria</taxon>
        <taxon>Bdelloidea</taxon>
        <taxon>Philodinida</taxon>
        <taxon>Philodinidae</taxon>
        <taxon>Didymodactylos</taxon>
    </lineage>
</organism>
<evidence type="ECO:0000313" key="9">
    <source>
        <dbReference type="Proteomes" id="UP000663829"/>
    </source>
</evidence>
<dbReference type="EMBL" id="CAJNOQ010018749">
    <property type="protein sequence ID" value="CAF1435755.1"/>
    <property type="molecule type" value="Genomic_DNA"/>
</dbReference>
<dbReference type="InterPro" id="IPR050927">
    <property type="entry name" value="TRPM"/>
</dbReference>
<comment type="subcellular location">
    <subcellularLocation>
        <location evidence="1">Membrane</location>
        <topology evidence="1">Multi-pass membrane protein</topology>
    </subcellularLocation>
</comment>
<keyword evidence="9" id="KW-1185">Reference proteome</keyword>
<dbReference type="Proteomes" id="UP000663829">
    <property type="component" value="Unassembled WGS sequence"/>
</dbReference>
<dbReference type="OrthoDB" id="310870at2759"/>
<evidence type="ECO:0000256" key="4">
    <source>
        <dbReference type="ARBA" id="ARBA00023136"/>
    </source>
</evidence>